<keyword evidence="1" id="KW-0812">Transmembrane</keyword>
<keyword evidence="1" id="KW-1133">Transmembrane helix</keyword>
<name>A0A9W2YWI5_BIOGL</name>
<accession>A0A9W2YWI5</accession>
<reference evidence="3" key="1">
    <citation type="submission" date="2025-08" db="UniProtKB">
        <authorList>
            <consortium name="RefSeq"/>
        </authorList>
    </citation>
    <scope>IDENTIFICATION</scope>
</reference>
<dbReference type="RefSeq" id="XP_055867084.1">
    <property type="nucleotide sequence ID" value="XM_056011109.1"/>
</dbReference>
<evidence type="ECO:0000313" key="2">
    <source>
        <dbReference type="Proteomes" id="UP001165740"/>
    </source>
</evidence>
<dbReference type="Proteomes" id="UP001165740">
    <property type="component" value="Chromosome 14"/>
</dbReference>
<dbReference type="AlphaFoldDB" id="A0A9W2YWI5"/>
<evidence type="ECO:0000256" key="1">
    <source>
        <dbReference type="SAM" id="Phobius"/>
    </source>
</evidence>
<dbReference type="GeneID" id="129922909"/>
<gene>
    <name evidence="3" type="primary">LOC129922909</name>
</gene>
<protein>
    <submittedName>
        <fullName evidence="3">Uncharacterized protein LOC129922909</fullName>
    </submittedName>
</protein>
<organism evidence="2 3">
    <name type="scientific">Biomphalaria glabrata</name>
    <name type="common">Bloodfluke planorb</name>
    <name type="synonym">Freshwater snail</name>
    <dbReference type="NCBI Taxonomy" id="6526"/>
    <lineage>
        <taxon>Eukaryota</taxon>
        <taxon>Metazoa</taxon>
        <taxon>Spiralia</taxon>
        <taxon>Lophotrochozoa</taxon>
        <taxon>Mollusca</taxon>
        <taxon>Gastropoda</taxon>
        <taxon>Heterobranchia</taxon>
        <taxon>Euthyneura</taxon>
        <taxon>Panpulmonata</taxon>
        <taxon>Hygrophila</taxon>
        <taxon>Lymnaeoidea</taxon>
        <taxon>Planorbidae</taxon>
        <taxon>Biomphalaria</taxon>
    </lineage>
</organism>
<proteinExistence type="predicted"/>
<sequence>MSAQSSTDRVLMMFLYITNVLLFIGVIAFSNKSLTIYKLDSVEGIGCQPWSLNVKVNKHLCWGGNVSFQNYSKDVGTMLIMTITLADPNIRELLSLINFDKCGKQLLKSQACACTSENGYDSFSYTCAKAFKTSDSGAIISVQIHDFNGFVVQEAILKLPLFSKEETFSNKSLTIYKLDSVEGVDCQPWSLNVKVNKHLCWGGNVKNYSKDVGTMLIMTITLADPNISELLFLINIDECGKQLLKLQVCACTSENGNDSFIYTCAKAFNTSDSGAIISVQIRDLYDHVVQEALLKLPPFSKEETFSNKSLTIYKLDSVEGVDCQPWSLNVKVNKHLCWGGNVSFQNYSKDIGKFLIMTLTLADRRKLLSITQFAKCGKQLLKSQVCACTSENGYDSFSYTCAKAFKTSESIISVQIYDNSLVVQEAILKLPSFSKEESKCFKMSIINAVNEFAYVAPYFGLSMNLE</sequence>
<keyword evidence="2" id="KW-1185">Reference proteome</keyword>
<keyword evidence="1" id="KW-0472">Membrane</keyword>
<evidence type="ECO:0000313" key="3">
    <source>
        <dbReference type="RefSeq" id="XP_055867084.1"/>
    </source>
</evidence>
<feature type="transmembrane region" description="Helical" evidence="1">
    <location>
        <begin position="12"/>
        <end position="30"/>
    </location>
</feature>